<dbReference type="Gene3D" id="3.50.50.60">
    <property type="entry name" value="FAD/NAD(P)-binding domain"/>
    <property type="match status" value="2"/>
</dbReference>
<protein>
    <submittedName>
        <fullName evidence="6">Pyridine nucleotide-disulphide oxidoreductase</fullName>
    </submittedName>
</protein>
<dbReference type="GO" id="GO:0016651">
    <property type="term" value="F:oxidoreductase activity, acting on NAD(P)H"/>
    <property type="evidence" value="ECO:0007669"/>
    <property type="project" value="TreeGrafter"/>
</dbReference>
<evidence type="ECO:0000256" key="3">
    <source>
        <dbReference type="ARBA" id="ARBA00022827"/>
    </source>
</evidence>
<evidence type="ECO:0000313" key="6">
    <source>
        <dbReference type="EMBL" id="SFA50383.1"/>
    </source>
</evidence>
<keyword evidence="2" id="KW-0285">Flavoprotein</keyword>
<dbReference type="SUPFAM" id="SSF51905">
    <property type="entry name" value="FAD/NAD(P)-binding domain"/>
    <property type="match status" value="1"/>
</dbReference>
<comment type="cofactor">
    <cofactor evidence="1">
        <name>FAD</name>
        <dbReference type="ChEBI" id="CHEBI:57692"/>
    </cofactor>
</comment>
<sequence>MTIDAAATNRHIVIVGDSIAGCTAVRELRALGHDGRITMIAGDPDGAYARPPLSKRVLAEGVESSDRWDLSDLSVTTIAARAVGLDPDARVVTIDRNESVSFDVLIVATGADARRLAAPGQSGENVVRTLADAASVRERIAAAQSAIVVGGGFLGMEVASACVAHGVPTTVVDVDPPLQRLLGPFLSEAILARATERSVVFRRAGSPVELVGDPVEGVRIDGDVLTADLVVTCAGEVPGTDWLAGTGLADRSGIRIDTRCATSLPGIYAAGDVTCFREEDGAPGRSPFWSNAIAQGKVAAASALGVAPRCEPTDDYFWTEVAGLAIKVVGPLPLAGAPTVLEGSVEDGSALLEWRHDDGRKTVVAYGIRKAVGLLRRMATSI</sequence>
<dbReference type="GO" id="GO:0005737">
    <property type="term" value="C:cytoplasm"/>
    <property type="evidence" value="ECO:0007669"/>
    <property type="project" value="TreeGrafter"/>
</dbReference>
<dbReference type="PANTHER" id="PTHR43557">
    <property type="entry name" value="APOPTOSIS-INDUCING FACTOR 1"/>
    <property type="match status" value="1"/>
</dbReference>
<reference evidence="6 7" key="1">
    <citation type="submission" date="2016-10" db="EMBL/GenBank/DDBJ databases">
        <authorList>
            <person name="de Groot N.N."/>
        </authorList>
    </citation>
    <scope>NUCLEOTIDE SEQUENCE [LARGE SCALE GENOMIC DNA]</scope>
    <source>
        <strain evidence="6 7">DSM 44908</strain>
    </source>
</reference>
<dbReference type="GeneID" id="85485761"/>
<dbReference type="Proteomes" id="UP000182054">
    <property type="component" value="Unassembled WGS sequence"/>
</dbReference>
<evidence type="ECO:0000256" key="1">
    <source>
        <dbReference type="ARBA" id="ARBA00001974"/>
    </source>
</evidence>
<evidence type="ECO:0000256" key="2">
    <source>
        <dbReference type="ARBA" id="ARBA00022630"/>
    </source>
</evidence>
<dbReference type="PRINTS" id="PR00368">
    <property type="entry name" value="FADPNR"/>
</dbReference>
<dbReference type="InterPro" id="IPR050446">
    <property type="entry name" value="FAD-oxidoreductase/Apoptosis"/>
</dbReference>
<accession>A0A1I0TFP5</accession>
<dbReference type="PRINTS" id="PR00469">
    <property type="entry name" value="PNDRDTASEII"/>
</dbReference>
<keyword evidence="3" id="KW-0274">FAD</keyword>
<dbReference type="InterPro" id="IPR036188">
    <property type="entry name" value="FAD/NAD-bd_sf"/>
</dbReference>
<organism evidence="6 7">
    <name type="scientific">Rhodococcoides kroppenstedtii</name>
    <dbReference type="NCBI Taxonomy" id="293050"/>
    <lineage>
        <taxon>Bacteria</taxon>
        <taxon>Bacillati</taxon>
        <taxon>Actinomycetota</taxon>
        <taxon>Actinomycetes</taxon>
        <taxon>Mycobacteriales</taxon>
        <taxon>Nocardiaceae</taxon>
        <taxon>Rhodococcoides</taxon>
    </lineage>
</organism>
<dbReference type="InterPro" id="IPR023753">
    <property type="entry name" value="FAD/NAD-binding_dom"/>
</dbReference>
<feature type="domain" description="FAD/NAD(P)-binding" evidence="5">
    <location>
        <begin position="11"/>
        <end position="296"/>
    </location>
</feature>
<dbReference type="RefSeq" id="WP_244516467.1">
    <property type="nucleotide sequence ID" value="NZ_FOJN01000006.1"/>
</dbReference>
<keyword evidence="4" id="KW-0560">Oxidoreductase</keyword>
<proteinExistence type="predicted"/>
<evidence type="ECO:0000313" key="7">
    <source>
        <dbReference type="Proteomes" id="UP000182054"/>
    </source>
</evidence>
<dbReference type="EMBL" id="FOJN01000006">
    <property type="protein sequence ID" value="SFA50383.1"/>
    <property type="molecule type" value="Genomic_DNA"/>
</dbReference>
<gene>
    <name evidence="6" type="ORF">SAMN05444374_10642</name>
</gene>
<dbReference type="PANTHER" id="PTHR43557:SF2">
    <property type="entry name" value="RIESKE DOMAIN-CONTAINING PROTEIN-RELATED"/>
    <property type="match status" value="1"/>
</dbReference>
<evidence type="ECO:0000259" key="5">
    <source>
        <dbReference type="Pfam" id="PF07992"/>
    </source>
</evidence>
<dbReference type="AlphaFoldDB" id="A0A1I0TFP5"/>
<name>A0A1I0TFP5_9NOCA</name>
<evidence type="ECO:0000256" key="4">
    <source>
        <dbReference type="ARBA" id="ARBA00023002"/>
    </source>
</evidence>
<dbReference type="Pfam" id="PF07992">
    <property type="entry name" value="Pyr_redox_2"/>
    <property type="match status" value="1"/>
</dbReference>